<dbReference type="InterPro" id="IPR003458">
    <property type="entry name" value="Phage_T4_Gp38_tail_assem"/>
</dbReference>
<sequence>MMILYSPTTNGFYQTAWQDEYAAAGTLPADTVTLTPVETRTYWRQVPPAGKMLGAKKGRPVWINAPSITKAALASMAANQKTALLAHATEMIAPLKDALDGGYIDERDKLILSDWQKYRYALTKVDVSTAPDIDWPLAPGGELIATADQ</sequence>
<dbReference type="RefSeq" id="WP_131535189.1">
    <property type="nucleotide sequence ID" value="NZ_JBEHFA010000020.1"/>
</dbReference>
<comment type="caution">
    <text evidence="1">The sequence shown here is derived from an EMBL/GenBank/DDBJ whole genome shotgun (WGS) entry which is preliminary data.</text>
</comment>
<dbReference type="EMBL" id="NWTM01000006">
    <property type="protein sequence ID" value="RYC38881.1"/>
    <property type="molecule type" value="Genomic_DNA"/>
</dbReference>
<dbReference type="Proteomes" id="UP001138460">
    <property type="component" value="Unassembled WGS sequence"/>
</dbReference>
<dbReference type="Pfam" id="PF02413">
    <property type="entry name" value="Caudo_TAP"/>
    <property type="match status" value="1"/>
</dbReference>
<name>A0A9X8JG89_9GAMM</name>
<dbReference type="InterPro" id="IPR051220">
    <property type="entry name" value="TFA_Chaperone"/>
</dbReference>
<dbReference type="PANTHER" id="PTHR34413">
    <property type="entry name" value="PROPHAGE TAIL FIBER ASSEMBLY PROTEIN HOMOLOG TFAE-RELATED-RELATED"/>
    <property type="match status" value="1"/>
</dbReference>
<protein>
    <submittedName>
        <fullName evidence="1">Tail fiber assembly protein</fullName>
    </submittedName>
</protein>
<dbReference type="PANTHER" id="PTHR34413:SF2">
    <property type="entry name" value="PROPHAGE TAIL FIBER ASSEMBLY PROTEIN HOMOLOG TFAE-RELATED"/>
    <property type="match status" value="1"/>
</dbReference>
<gene>
    <name evidence="1" type="ORF">CLR69_21765</name>
</gene>
<dbReference type="AlphaFoldDB" id="A0A9X8JG89"/>
<reference evidence="1 2" key="1">
    <citation type="journal article" date="2018" name="Syst. Appl. Microbiol.">
        <title>Pectobacterium zantedeschiae sp. nov. a new species of a soft rot pathogen isolated from Calla lily (Zantedeschia spp.).</title>
        <authorList>
            <person name="Waleron M."/>
            <person name="Misztak A."/>
            <person name="Waleron M."/>
            <person name="Franczuk M."/>
            <person name="Jonca J."/>
            <person name="Wielgomas B."/>
            <person name="Mikicinski A."/>
            <person name="Popovic T."/>
            <person name="Waleron K."/>
        </authorList>
    </citation>
    <scope>NUCLEOTIDE SEQUENCE [LARGE SCALE GENOMIC DNA]</scope>
    <source>
        <strain evidence="1 2">9M</strain>
    </source>
</reference>
<evidence type="ECO:0000313" key="2">
    <source>
        <dbReference type="Proteomes" id="UP001138460"/>
    </source>
</evidence>
<organism evidence="1 2">
    <name type="scientific">Pectobacterium zantedeschiae</name>
    <dbReference type="NCBI Taxonomy" id="2034769"/>
    <lineage>
        <taxon>Bacteria</taxon>
        <taxon>Pseudomonadati</taxon>
        <taxon>Pseudomonadota</taxon>
        <taxon>Gammaproteobacteria</taxon>
        <taxon>Enterobacterales</taxon>
        <taxon>Pectobacteriaceae</taxon>
        <taxon>Pectobacterium</taxon>
    </lineage>
</organism>
<keyword evidence="2" id="KW-1185">Reference proteome</keyword>
<proteinExistence type="predicted"/>
<accession>A0A9X8JG89</accession>
<evidence type="ECO:0000313" key="1">
    <source>
        <dbReference type="EMBL" id="RYC38881.1"/>
    </source>
</evidence>
<dbReference type="OrthoDB" id="8596093at2"/>